<dbReference type="EMBL" id="JAUCMX010000023">
    <property type="protein sequence ID" value="KAK3512644.1"/>
    <property type="molecule type" value="Genomic_DNA"/>
</dbReference>
<feature type="non-terminal residue" evidence="1">
    <location>
        <position position="1"/>
    </location>
</feature>
<evidence type="ECO:0000313" key="2">
    <source>
        <dbReference type="Proteomes" id="UP001274896"/>
    </source>
</evidence>
<organism evidence="1 2">
    <name type="scientific">Hemibagrus guttatus</name>
    <dbReference type="NCBI Taxonomy" id="175788"/>
    <lineage>
        <taxon>Eukaryota</taxon>
        <taxon>Metazoa</taxon>
        <taxon>Chordata</taxon>
        <taxon>Craniata</taxon>
        <taxon>Vertebrata</taxon>
        <taxon>Euteleostomi</taxon>
        <taxon>Actinopterygii</taxon>
        <taxon>Neopterygii</taxon>
        <taxon>Teleostei</taxon>
        <taxon>Ostariophysi</taxon>
        <taxon>Siluriformes</taxon>
        <taxon>Bagridae</taxon>
        <taxon>Hemibagrus</taxon>
    </lineage>
</organism>
<evidence type="ECO:0008006" key="3">
    <source>
        <dbReference type="Google" id="ProtNLM"/>
    </source>
</evidence>
<accession>A0AAE0Q2Y5</accession>
<dbReference type="Proteomes" id="UP001274896">
    <property type="component" value="Unassembled WGS sequence"/>
</dbReference>
<protein>
    <recommendedName>
        <fullName evidence="3">Reverse transcriptase</fullName>
    </recommendedName>
</protein>
<dbReference type="SUPFAM" id="SSF56219">
    <property type="entry name" value="DNase I-like"/>
    <property type="match status" value="1"/>
</dbReference>
<sequence>MAVVVNPGLDRSVQWKRMGFLDTLSNVIADCDTADILILGGDFKCTTDDLDRNHAEPHVASRKCLWEVTEAHKLSDIWRTFNKNKRQYTWANVYTLNVTRDIVRSLKALEIEMVELQRLEATGDRGHVEALKKSGDLLSEPTEIHKQTVSFYSKLYSSEWSGAQVVEDSFLVGLPKLSERAARELDKELSREELHEALQRMENGRASGIDGLPAEFYKAFWAVIGQDVLDVLRDSIQRGELPLSCRRAVLPLLPKKGDLTYLKNWCPVSLLCTDCKLPSKALASRLTKTRRPSSWPKLAFVDLPPNLLASIQALLVDFFWDGLHWIPQSVLHLPKEEGGQGLVQLASRTAAFRLQFLQRLLTGPKDLIWRPIAHGLLHKVGGLGLNRTLFLMDTKMLDVSGLLSFYRGLFKIWNCFRKRNKGCGRLHWLLEEPLIHGRHLDISGVTAPALSRALVSSRVVTLRELVNIAGTDLSRAEDLATRLGLRSLRVVNQLLRRWRTVLTSKERVQLMDYQITETNPAEEGSFPQLDIAPDLDGSESPLLECWGVREMDF</sequence>
<keyword evidence="2" id="KW-1185">Reference proteome</keyword>
<gene>
    <name evidence="1" type="ORF">QTP70_018769</name>
</gene>
<proteinExistence type="predicted"/>
<name>A0AAE0Q2Y5_9TELE</name>
<comment type="caution">
    <text evidence="1">The sequence shown here is derived from an EMBL/GenBank/DDBJ whole genome shotgun (WGS) entry which is preliminary data.</text>
</comment>
<dbReference type="AlphaFoldDB" id="A0AAE0Q2Y5"/>
<dbReference type="InterPro" id="IPR036691">
    <property type="entry name" value="Endo/exonu/phosph_ase_sf"/>
</dbReference>
<dbReference type="PANTHER" id="PTHR19446">
    <property type="entry name" value="REVERSE TRANSCRIPTASES"/>
    <property type="match status" value="1"/>
</dbReference>
<evidence type="ECO:0000313" key="1">
    <source>
        <dbReference type="EMBL" id="KAK3512644.1"/>
    </source>
</evidence>
<dbReference type="Gene3D" id="3.60.10.10">
    <property type="entry name" value="Endonuclease/exonuclease/phosphatase"/>
    <property type="match status" value="1"/>
</dbReference>
<reference evidence="1" key="1">
    <citation type="submission" date="2023-06" db="EMBL/GenBank/DDBJ databases">
        <title>Male Hemibagrus guttatus genome.</title>
        <authorList>
            <person name="Bian C."/>
        </authorList>
    </citation>
    <scope>NUCLEOTIDE SEQUENCE</scope>
    <source>
        <strain evidence="1">Male_cb2023</strain>
        <tissue evidence="1">Muscle</tissue>
    </source>
</reference>